<dbReference type="Pfam" id="PF13676">
    <property type="entry name" value="TIR_2"/>
    <property type="match status" value="1"/>
</dbReference>
<dbReference type="EMBL" id="WMLB01000001">
    <property type="protein sequence ID" value="MTH66763.1"/>
    <property type="molecule type" value="Genomic_DNA"/>
</dbReference>
<gene>
    <name evidence="2" type="ORF">GJ743_00035</name>
</gene>
<organism evidence="2 3">
    <name type="scientific">Agromyces bracchium</name>
    <dbReference type="NCBI Taxonomy" id="88376"/>
    <lineage>
        <taxon>Bacteria</taxon>
        <taxon>Bacillati</taxon>
        <taxon>Actinomycetota</taxon>
        <taxon>Actinomycetes</taxon>
        <taxon>Micrococcales</taxon>
        <taxon>Microbacteriaceae</taxon>
        <taxon>Agromyces</taxon>
    </lineage>
</organism>
<dbReference type="InterPro" id="IPR000157">
    <property type="entry name" value="TIR_dom"/>
</dbReference>
<dbReference type="RefSeq" id="WP_155049906.1">
    <property type="nucleotide sequence ID" value="NZ_BAAAIB010000007.1"/>
</dbReference>
<sequence>MTSISGFWSYVHADDNADSGRIAQLARDVRAQFEMLTGETVELFLDRDQLGWGDDWKPEIDASLATVAFFVPVITPRYFQSKECRRELNFFARRAERLGVKELVLPLLWVNFPGLHVEDPDDDLIALVRRFQWSDWTELKFAELGSGEYRRAVAQLAERLVQANAAAEASAAALDLDRVADEEQDDSSLGSLDKLGAMETSLPRMTDILAEVGSAIEDIGRAMQEATTDIKSNRNPQAEVANRLRVARALAESLAQPAEQVRGLGGDFASSLNEVDEGVRVIIERAPAEVAANPESLQQFEGFFDAIRGMVEQAEVGMAAVASMIEQIEPIEKMSRDLRKPLRTLREGLTLFVDGLTVMRGWIKLIDEVEPALRQQAVEA</sequence>
<dbReference type="OrthoDB" id="9147462at2"/>
<dbReference type="InterPro" id="IPR035897">
    <property type="entry name" value="Toll_tir_struct_dom_sf"/>
</dbReference>
<dbReference type="AlphaFoldDB" id="A0A6I3M892"/>
<accession>A0A6I3M892</accession>
<evidence type="ECO:0000313" key="3">
    <source>
        <dbReference type="Proteomes" id="UP000433071"/>
    </source>
</evidence>
<dbReference type="SUPFAM" id="SSF52200">
    <property type="entry name" value="Toll/Interleukin receptor TIR domain"/>
    <property type="match status" value="1"/>
</dbReference>
<dbReference type="Gene3D" id="3.40.50.10140">
    <property type="entry name" value="Toll/interleukin-1 receptor homology (TIR) domain"/>
    <property type="match status" value="1"/>
</dbReference>
<reference evidence="2 3" key="1">
    <citation type="submission" date="2019-11" db="EMBL/GenBank/DDBJ databases">
        <title>Agromyces kandeliae sp. nov., isolated from mangrove soil.</title>
        <authorList>
            <person name="Wang R."/>
        </authorList>
    </citation>
    <scope>NUCLEOTIDE SEQUENCE [LARGE SCALE GENOMIC DNA]</scope>
    <source>
        <strain evidence="2 3">JCM 11433</strain>
    </source>
</reference>
<proteinExistence type="predicted"/>
<dbReference type="Proteomes" id="UP000433071">
    <property type="component" value="Unassembled WGS sequence"/>
</dbReference>
<keyword evidence="3" id="KW-1185">Reference proteome</keyword>
<protein>
    <submittedName>
        <fullName evidence="2">TIR domain-containing protein</fullName>
    </submittedName>
</protein>
<name>A0A6I3M892_9MICO</name>
<evidence type="ECO:0000313" key="2">
    <source>
        <dbReference type="EMBL" id="MTH66763.1"/>
    </source>
</evidence>
<comment type="caution">
    <text evidence="2">The sequence shown here is derived from an EMBL/GenBank/DDBJ whole genome shotgun (WGS) entry which is preliminary data.</text>
</comment>
<feature type="domain" description="TIR" evidence="1">
    <location>
        <begin position="3"/>
        <end position="159"/>
    </location>
</feature>
<dbReference type="SMART" id="SM00255">
    <property type="entry name" value="TIR"/>
    <property type="match status" value="1"/>
</dbReference>
<evidence type="ECO:0000259" key="1">
    <source>
        <dbReference type="SMART" id="SM00255"/>
    </source>
</evidence>
<dbReference type="GO" id="GO:0007165">
    <property type="term" value="P:signal transduction"/>
    <property type="evidence" value="ECO:0007669"/>
    <property type="project" value="InterPro"/>
</dbReference>